<evidence type="ECO:0000313" key="1">
    <source>
        <dbReference type="EMBL" id="KZS09947.1"/>
    </source>
</evidence>
<keyword evidence="2" id="KW-1185">Reference proteome</keyword>
<dbReference type="EMBL" id="LRGB01001937">
    <property type="protein sequence ID" value="KZS09947.1"/>
    <property type="molecule type" value="Genomic_DNA"/>
</dbReference>
<dbReference type="AlphaFoldDB" id="A0A164SU97"/>
<protein>
    <submittedName>
        <fullName evidence="1">Uncharacterized protein</fullName>
    </submittedName>
</protein>
<dbReference type="Proteomes" id="UP000076858">
    <property type="component" value="Unassembled WGS sequence"/>
</dbReference>
<name>A0A164SU97_9CRUS</name>
<accession>A0A164SU97</accession>
<evidence type="ECO:0000313" key="2">
    <source>
        <dbReference type="Proteomes" id="UP000076858"/>
    </source>
</evidence>
<sequence length="106" mass="12351">MTSRLSKNKPEHVIIHSSPFLIPLKIVRKKKKIDWNNNQMENLQYENVSVVGQHVSMGHTAHLTYTIRQQLPSLSFSVGRLCSPPHRHKLLLTFARLHRRLPHCQT</sequence>
<comment type="caution">
    <text evidence="1">The sequence shown here is derived from an EMBL/GenBank/DDBJ whole genome shotgun (WGS) entry which is preliminary data.</text>
</comment>
<gene>
    <name evidence="1" type="ORF">APZ42_025783</name>
</gene>
<proteinExistence type="predicted"/>
<organism evidence="1 2">
    <name type="scientific">Daphnia magna</name>
    <dbReference type="NCBI Taxonomy" id="35525"/>
    <lineage>
        <taxon>Eukaryota</taxon>
        <taxon>Metazoa</taxon>
        <taxon>Ecdysozoa</taxon>
        <taxon>Arthropoda</taxon>
        <taxon>Crustacea</taxon>
        <taxon>Branchiopoda</taxon>
        <taxon>Diplostraca</taxon>
        <taxon>Cladocera</taxon>
        <taxon>Anomopoda</taxon>
        <taxon>Daphniidae</taxon>
        <taxon>Daphnia</taxon>
    </lineage>
</organism>
<reference evidence="1 2" key="1">
    <citation type="submission" date="2016-03" db="EMBL/GenBank/DDBJ databases">
        <title>EvidentialGene: Evidence-directed Construction of Genes on Genomes.</title>
        <authorList>
            <person name="Gilbert D.G."/>
            <person name="Choi J.-H."/>
            <person name="Mockaitis K."/>
            <person name="Colbourne J."/>
            <person name="Pfrender M."/>
        </authorList>
    </citation>
    <scope>NUCLEOTIDE SEQUENCE [LARGE SCALE GENOMIC DNA]</scope>
    <source>
        <strain evidence="1 2">Xinb3</strain>
        <tissue evidence="1">Complete organism</tissue>
    </source>
</reference>